<dbReference type="PANTHER" id="PTHR31579:SF34">
    <property type="entry name" value="T14N5.3 PROTEIN"/>
    <property type="match status" value="1"/>
</dbReference>
<dbReference type="Proteomes" id="UP000594638">
    <property type="component" value="Unassembled WGS sequence"/>
</dbReference>
<sequence length="246" mass="29034">MFEGYVDLEPKVANSCYFPSTEPIQIDHSPTYFSLQVTFLIHQFLKFFFIDFSVFFKEILGDTTDAEREVYGKILLYLKDMKSLEKVDQLKKWIAFRLEMDHYEARFCTTTWITPFRGPSVFEFTDDYEYVDVMIRKDNINGGQPIRLIVDIDFRSQFELARPTSSYAELINSLPLIFVGIDKKLEKLISLVCSAAKQSLKERGLHIPPWRKPSYMHSKWLSENCQRVSFAELCLSKYKTRNIRFF</sequence>
<reference evidence="1 2" key="1">
    <citation type="submission" date="2019-12" db="EMBL/GenBank/DDBJ databases">
        <authorList>
            <person name="Alioto T."/>
            <person name="Alioto T."/>
            <person name="Gomez Garrido J."/>
        </authorList>
    </citation>
    <scope>NUCLEOTIDE SEQUENCE [LARGE SCALE GENOMIC DNA]</scope>
</reference>
<evidence type="ECO:0000313" key="2">
    <source>
        <dbReference type="Proteomes" id="UP000594638"/>
    </source>
</evidence>
<evidence type="ECO:0000313" key="1">
    <source>
        <dbReference type="EMBL" id="CAA3028926.1"/>
    </source>
</evidence>
<keyword evidence="2" id="KW-1185">Reference proteome</keyword>
<dbReference type="OrthoDB" id="691424at2759"/>
<dbReference type="Gramene" id="OE9A100451T1">
    <property type="protein sequence ID" value="OE9A100451C1"/>
    <property type="gene ID" value="OE9A100451"/>
</dbReference>
<organism evidence="1 2">
    <name type="scientific">Olea europaea subsp. europaea</name>
    <dbReference type="NCBI Taxonomy" id="158383"/>
    <lineage>
        <taxon>Eukaryota</taxon>
        <taxon>Viridiplantae</taxon>
        <taxon>Streptophyta</taxon>
        <taxon>Embryophyta</taxon>
        <taxon>Tracheophyta</taxon>
        <taxon>Spermatophyta</taxon>
        <taxon>Magnoliopsida</taxon>
        <taxon>eudicotyledons</taxon>
        <taxon>Gunneridae</taxon>
        <taxon>Pentapetalae</taxon>
        <taxon>asterids</taxon>
        <taxon>lamiids</taxon>
        <taxon>Lamiales</taxon>
        <taxon>Oleaceae</taxon>
        <taxon>Oleeae</taxon>
        <taxon>Olea</taxon>
    </lineage>
</organism>
<proteinExistence type="predicted"/>
<dbReference type="PANTHER" id="PTHR31579">
    <property type="entry name" value="OS03G0796600 PROTEIN"/>
    <property type="match status" value="1"/>
</dbReference>
<dbReference type="EMBL" id="CACTIH010009276">
    <property type="protein sequence ID" value="CAA3028926.1"/>
    <property type="molecule type" value="Genomic_DNA"/>
</dbReference>
<dbReference type="Pfam" id="PF04720">
    <property type="entry name" value="PDDEXK_6"/>
    <property type="match status" value="1"/>
</dbReference>
<dbReference type="InterPro" id="IPR006502">
    <property type="entry name" value="PDDEXK-like"/>
</dbReference>
<accession>A0A8S0VB04</accession>
<dbReference type="AlphaFoldDB" id="A0A8S0VB04"/>
<name>A0A8S0VB04_OLEEU</name>
<protein>
    <submittedName>
        <fullName evidence="1">Uncharacterized protein</fullName>
    </submittedName>
</protein>
<gene>
    <name evidence="1" type="ORF">OLEA9_A100451</name>
</gene>
<dbReference type="NCBIfam" id="TIGR01615">
    <property type="entry name" value="A_thal_3542"/>
    <property type="match status" value="1"/>
</dbReference>
<comment type="caution">
    <text evidence="1">The sequence shown here is derived from an EMBL/GenBank/DDBJ whole genome shotgun (WGS) entry which is preliminary data.</text>
</comment>